<evidence type="ECO:0000313" key="4">
    <source>
        <dbReference type="EMBL" id="AGC71510.1"/>
    </source>
</evidence>
<evidence type="ECO:0000256" key="1">
    <source>
        <dbReference type="SAM" id="MobiDB-lite"/>
    </source>
</evidence>
<keyword evidence="2" id="KW-0812">Transmembrane</keyword>
<dbReference type="Pfam" id="PF01364">
    <property type="entry name" value="Peptidase_C25"/>
    <property type="match status" value="1"/>
</dbReference>
<feature type="domain" description="Gingipain" evidence="3">
    <location>
        <begin position="157"/>
        <end position="493"/>
    </location>
</feature>
<keyword evidence="2" id="KW-1133">Transmembrane helix</keyword>
<dbReference type="InterPro" id="IPR001769">
    <property type="entry name" value="Gingipain"/>
</dbReference>
<feature type="region of interest" description="Disordered" evidence="1">
    <location>
        <begin position="558"/>
        <end position="614"/>
    </location>
</feature>
<dbReference type="AlphaFoldDB" id="L7VZD4"/>
<protein>
    <submittedName>
        <fullName evidence="4">Twin-arginine translocation protein TatB</fullName>
    </submittedName>
</protein>
<sequence>MSDIESNALLHYTNGINASTGKYIDDCPWTADEIDQQAKEEFKRLSDKDRTFNYYKKHVDETKALQGDLNLKTWGVPPSYEPSQLDSVGWCVVIPENGDPEVLKRLEPLLQRRCTEAGKLYRVFSGADGYKLGETWNDFRGRHEIGLGLARPEKMPYYVLLVGSPEEIPFSFQYEMDVQRAVGRIYFDTPEEYACYAKSVIDAEEGKVKLPRRTVLFGTQNENDRQTTLSAENLIKPLKSLLETKSASEPQSPGLWTTDLVAPEQAYKPRLQELLGGSDTPALLFTATHGAGFVSSDSVRQRTSQGALVCQDWPGPKNWNDPLPDDFLFSACDVRNDANVWGMLAMFFACFSAGTPRQSDFIHRKQRDPREPLVVADQAFVSPLARRLLAHPNGGALALVGHIERAWPTSFIDELASRQPTVDAFQILLASLTMGHRLGYAMEAFNMRYAELSMQLLQYLYDKEGDASLIAGLWTANNDARNYVVIGDPAVRLAVAPAGKSTERLPFEFAYTQPIQLQTWCQEKAFVANPVTSAAITSIGDHPSLTTALQPLAVDGTQRQPNTQNQMHMSETTGKAAQMASSNVNIQSTSPDQAATMQVNRRPSNIDPNEDLNQPFLPLFEPPSGFDKEKYPKLYAAWEKHVTTGYEHFDTMFHRILTAFLLSHYSTVVMNWILFVVGVGFFIRSVMKGTTQDLAPAALFGGLSVITFLTYFISRPTQTVEENLHFITWLGLIYNSYWVRQLASITAATAQTDLHQITVDAIAQIQGLINRHAEAVNNRPSLIQRVLGRKKETEPNLKDKTTTKI</sequence>
<name>L7VZD4_9BACT</name>
<reference evidence="4" key="1">
    <citation type="submission" date="2012-09" db="EMBL/GenBank/DDBJ databases">
        <title>Metagenomic Characterization of a Microbial Community in Wastewater Detects High Levels of Antibiotic Resistance.</title>
        <authorList>
            <person name="Abrams M."/>
            <person name="Caldwell A."/>
            <person name="Vandaei E."/>
            <person name="Lee W."/>
            <person name="Perrott J."/>
            <person name="Khan S.Y."/>
            <person name="Ta J."/>
            <person name="Romero D."/>
            <person name="Nguyen V."/>
            <person name="Pourmand N."/>
            <person name="Ouverney C.C."/>
        </authorList>
    </citation>
    <scope>NUCLEOTIDE SEQUENCE</scope>
</reference>
<dbReference type="EMBL" id="JX649874">
    <property type="protein sequence ID" value="AGC71510.1"/>
    <property type="molecule type" value="Genomic_DNA"/>
</dbReference>
<feature type="transmembrane region" description="Helical" evidence="2">
    <location>
        <begin position="694"/>
        <end position="713"/>
    </location>
</feature>
<evidence type="ECO:0000256" key="2">
    <source>
        <dbReference type="SAM" id="Phobius"/>
    </source>
</evidence>
<accession>L7VZD4</accession>
<feature type="compositionally biased region" description="Polar residues" evidence="1">
    <location>
        <begin position="558"/>
        <end position="607"/>
    </location>
</feature>
<keyword evidence="2" id="KW-0472">Membrane</keyword>
<feature type="transmembrane region" description="Helical" evidence="2">
    <location>
        <begin position="662"/>
        <end position="682"/>
    </location>
</feature>
<organism evidence="4">
    <name type="scientific">uncultured bacterium A1Q1_fos_1880</name>
    <dbReference type="NCBI Taxonomy" id="1256556"/>
    <lineage>
        <taxon>Bacteria</taxon>
        <taxon>environmental samples</taxon>
    </lineage>
</organism>
<dbReference type="GO" id="GO:0008234">
    <property type="term" value="F:cysteine-type peptidase activity"/>
    <property type="evidence" value="ECO:0007669"/>
    <property type="project" value="InterPro"/>
</dbReference>
<dbReference type="GO" id="GO:0006508">
    <property type="term" value="P:proteolysis"/>
    <property type="evidence" value="ECO:0007669"/>
    <property type="project" value="InterPro"/>
</dbReference>
<evidence type="ECO:0000259" key="3">
    <source>
        <dbReference type="Pfam" id="PF01364"/>
    </source>
</evidence>
<proteinExistence type="predicted"/>